<dbReference type="EMBL" id="OIVN01003662">
    <property type="protein sequence ID" value="SPD12738.1"/>
    <property type="molecule type" value="Genomic_DNA"/>
</dbReference>
<name>A0A2N9HLB0_FAGSY</name>
<proteinExistence type="predicted"/>
<protein>
    <submittedName>
        <fullName evidence="1">Uncharacterized protein</fullName>
    </submittedName>
</protein>
<organism evidence="1">
    <name type="scientific">Fagus sylvatica</name>
    <name type="common">Beechnut</name>
    <dbReference type="NCBI Taxonomy" id="28930"/>
    <lineage>
        <taxon>Eukaryota</taxon>
        <taxon>Viridiplantae</taxon>
        <taxon>Streptophyta</taxon>
        <taxon>Embryophyta</taxon>
        <taxon>Tracheophyta</taxon>
        <taxon>Spermatophyta</taxon>
        <taxon>Magnoliopsida</taxon>
        <taxon>eudicotyledons</taxon>
        <taxon>Gunneridae</taxon>
        <taxon>Pentapetalae</taxon>
        <taxon>rosids</taxon>
        <taxon>fabids</taxon>
        <taxon>Fagales</taxon>
        <taxon>Fagaceae</taxon>
        <taxon>Fagus</taxon>
    </lineage>
</organism>
<accession>A0A2N9HLB0</accession>
<sequence length="439" mass="47719">MMASCASCGTATWQSYPSTPAAPSNPPRFPCAYPFLSDFRGQFWRSSGTQNGSCGISSGKLSTSSFQRYKVCTNRSSDERSYGSRKSGYRSCFYVHSSGEDSGQTGDASSANREFHDVAGVIIFPTHPGSRINLLRAGKTLRAKAAVREKKCVLLPARFFSNLVPVPDSRESELGLVRYGPASRVHRGVFGPFEGSFPIRIPADPDKFLAIREFHVVHGCVLFPMCPGSQINLLRVRKTLCASAATSLPMSDSDDLGIAGKLTIDRPCAFRACEPVGRRNFCSGLTRSSGSCVSVAEVNLLPKGLGSRTKLQRGWSVRFQLFGLVNGPVKPWSNLVNLGQTWSNLVKALQTLGNVSRTSFQGFLGKADPSRAGNSSVKPRSNFNSSQTWSTLVKLGQTLGNVSRTFFLGVFDAASPRRIRPAWFGLSRFACRHPRKSCG</sequence>
<reference evidence="1" key="1">
    <citation type="submission" date="2018-02" db="EMBL/GenBank/DDBJ databases">
        <authorList>
            <person name="Cohen D.B."/>
            <person name="Kent A.D."/>
        </authorList>
    </citation>
    <scope>NUCLEOTIDE SEQUENCE</scope>
</reference>
<dbReference type="AlphaFoldDB" id="A0A2N9HLB0"/>
<gene>
    <name evidence="1" type="ORF">FSB_LOCUS40620</name>
</gene>
<evidence type="ECO:0000313" key="1">
    <source>
        <dbReference type="EMBL" id="SPD12738.1"/>
    </source>
</evidence>